<comment type="function">
    <text evidence="4">Dephosphorylates 2-hydroxy-3-keto-5-methylthiopentenyl-1-phosphate (HK-MTPenyl-1-P) yielding 1,2-dihydroxy-3-keto-5-methylthiopentene (DHK-MTPene).</text>
</comment>
<dbReference type="InterPro" id="IPR036412">
    <property type="entry name" value="HAD-like_sf"/>
</dbReference>
<name>A0ABS7C7U9_9BACL</name>
<keyword evidence="6" id="KW-1185">Reference proteome</keyword>
<dbReference type="Gene3D" id="3.90.1470.20">
    <property type="match status" value="1"/>
</dbReference>
<keyword evidence="3 4" id="KW-0486">Methionine biosynthesis</keyword>
<accession>A0ABS7C7U9</accession>
<dbReference type="InterPro" id="IPR006384">
    <property type="entry name" value="HAD_hydro_PyrdxlP_Pase-like"/>
</dbReference>
<dbReference type="Proteomes" id="UP001519887">
    <property type="component" value="Unassembled WGS sequence"/>
</dbReference>
<comment type="caution">
    <text evidence="5">The sequence shown here is derived from an EMBL/GenBank/DDBJ whole genome shotgun (WGS) entry which is preliminary data.</text>
</comment>
<dbReference type="Gene3D" id="3.40.50.1000">
    <property type="entry name" value="HAD superfamily/HAD-like"/>
    <property type="match status" value="1"/>
</dbReference>
<dbReference type="InterPro" id="IPR023214">
    <property type="entry name" value="HAD_sf"/>
</dbReference>
<evidence type="ECO:0000256" key="3">
    <source>
        <dbReference type="ARBA" id="ARBA00023167"/>
    </source>
</evidence>
<keyword evidence="2 4" id="KW-0378">Hydrolase</keyword>
<dbReference type="NCBIfam" id="TIGR01489">
    <property type="entry name" value="DKMTPPase-SF"/>
    <property type="match status" value="1"/>
</dbReference>
<comment type="similarity">
    <text evidence="4">Belongs to the HAD-like hydrolase superfamily. MtnX family.</text>
</comment>
<dbReference type="CDD" id="cd07524">
    <property type="entry name" value="HAD_Pase"/>
    <property type="match status" value="1"/>
</dbReference>
<dbReference type="GO" id="GO:0043716">
    <property type="term" value="F:2-hydroxy-3-keto-5-methylthiopentenyl-1-phosphate phosphatase activity"/>
    <property type="evidence" value="ECO:0007669"/>
    <property type="project" value="UniProtKB-EC"/>
</dbReference>
<evidence type="ECO:0000256" key="4">
    <source>
        <dbReference type="HAMAP-Rule" id="MF_01680"/>
    </source>
</evidence>
<dbReference type="EMBL" id="JAHZIK010000725">
    <property type="protein sequence ID" value="MBW7457012.1"/>
    <property type="molecule type" value="Genomic_DNA"/>
</dbReference>
<comment type="catalytic activity">
    <reaction evidence="4">
        <text>2-hydroxy-5-methylsulfanyl-3-oxopent-1-enyl phosphate + H2O = 1,2-dihydroxy-5-(methylsulfanyl)pent-1-en-3-one + phosphate</text>
        <dbReference type="Rhea" id="RHEA:14481"/>
        <dbReference type="ChEBI" id="CHEBI:15377"/>
        <dbReference type="ChEBI" id="CHEBI:43474"/>
        <dbReference type="ChEBI" id="CHEBI:49252"/>
        <dbReference type="ChEBI" id="CHEBI:59505"/>
        <dbReference type="EC" id="3.1.3.87"/>
    </reaction>
</comment>
<dbReference type="HAMAP" id="MF_01680">
    <property type="entry name" value="Salvage_MtnX"/>
    <property type="match status" value="1"/>
</dbReference>
<dbReference type="EC" id="3.1.3.87" evidence="4"/>
<evidence type="ECO:0000256" key="1">
    <source>
        <dbReference type="ARBA" id="ARBA00022605"/>
    </source>
</evidence>
<dbReference type="Pfam" id="PF12710">
    <property type="entry name" value="HAD"/>
    <property type="match status" value="1"/>
</dbReference>
<dbReference type="NCBIfam" id="TIGR01488">
    <property type="entry name" value="HAD-SF-IB"/>
    <property type="match status" value="1"/>
</dbReference>
<evidence type="ECO:0000313" key="6">
    <source>
        <dbReference type="Proteomes" id="UP001519887"/>
    </source>
</evidence>
<dbReference type="PANTHER" id="PTHR28181">
    <property type="entry name" value="UPF0655 PROTEIN YCR015C"/>
    <property type="match status" value="1"/>
</dbReference>
<dbReference type="SUPFAM" id="SSF56784">
    <property type="entry name" value="HAD-like"/>
    <property type="match status" value="1"/>
</dbReference>
<dbReference type="PANTHER" id="PTHR28181:SF2">
    <property type="entry name" value="PHOSPHORIC MONOESTER HYDROLASE"/>
    <property type="match status" value="1"/>
</dbReference>
<protein>
    <recommendedName>
        <fullName evidence="4">2-hydroxy-3-keto-5-methylthiopentenyl-1-phosphate phosphatase</fullName>
        <shortName evidence="4">HK-MTPenyl-1-P phosphatase</shortName>
        <ecNumber evidence="4">3.1.3.87</ecNumber>
    </recommendedName>
</protein>
<reference evidence="5 6" key="1">
    <citation type="submission" date="2021-07" db="EMBL/GenBank/DDBJ databases">
        <title>Paenibacillus radiodurans sp. nov., isolated from the southeastern edge of Tengger Desert.</title>
        <authorList>
            <person name="Zhang G."/>
        </authorList>
    </citation>
    <scope>NUCLEOTIDE SEQUENCE [LARGE SCALE GENOMIC DNA]</scope>
    <source>
        <strain evidence="5 6">CCM 7311</strain>
    </source>
</reference>
<evidence type="ECO:0000313" key="5">
    <source>
        <dbReference type="EMBL" id="MBW7457012.1"/>
    </source>
</evidence>
<dbReference type="InterPro" id="IPR017718">
    <property type="entry name" value="HAD-SF_hydro_IB_MtnX"/>
</dbReference>
<keyword evidence="1 4" id="KW-0028">Amino-acid biosynthesis</keyword>
<dbReference type="InterPro" id="IPR050849">
    <property type="entry name" value="HAD-like_hydrolase_phosphatase"/>
</dbReference>
<dbReference type="NCBIfam" id="NF007103">
    <property type="entry name" value="PRK09552.1"/>
    <property type="match status" value="1"/>
</dbReference>
<sequence length="232" mass="26101">MSLEITNPVSVRGKKRIIFCDFDGTITENDNIVAIVRHFNPPGWEQIVDDVVSQRKSIREGVGEMFRLLPAARKKEVVEYAISNARIRAGFSDLLAYSEAHDIEFYVTSGGIDFFVYPLLAPFGIAEDHIYCNGSDFTGEQIEITWPHPCDGNCSNDCGMCKTTIIRRFPSEAYTRILIGDSVTDFEGAKLADVVFARSHLISKCKELGLPYNEFETFHDVIAVLKHEEDSH</sequence>
<proteinExistence type="inferred from homology"/>
<gene>
    <name evidence="4" type="primary">mtnX</name>
    <name evidence="5" type="ORF">K0U00_23535</name>
</gene>
<comment type="pathway">
    <text evidence="4">Amino-acid biosynthesis; L-methionine biosynthesis via salvage pathway; L-methionine from S-methyl-5-thio-alpha-D-ribose 1-phosphate: step 4/6.</text>
</comment>
<evidence type="ECO:0000256" key="2">
    <source>
        <dbReference type="ARBA" id="ARBA00022801"/>
    </source>
</evidence>
<organism evidence="5 6">
    <name type="scientific">Paenibacillus sepulcri</name>
    <dbReference type="NCBI Taxonomy" id="359917"/>
    <lineage>
        <taxon>Bacteria</taxon>
        <taxon>Bacillati</taxon>
        <taxon>Bacillota</taxon>
        <taxon>Bacilli</taxon>
        <taxon>Bacillales</taxon>
        <taxon>Paenibacillaceae</taxon>
        <taxon>Paenibacillus</taxon>
    </lineage>
</organism>
<dbReference type="RefSeq" id="WP_210047088.1">
    <property type="nucleotide sequence ID" value="NZ_JBHLVU010000008.1"/>
</dbReference>